<sequence length="437" mass="50020">MAIKGLLLLVLIALASTVARSESDDPSGIDPPSDDDDDDDTDDGVGDDDSSLGKGFRRPFGRKDFPANFIFGTASSAYQISRVKFLTWKEMSRCRDGPDGVGCGIRHAVAWPAVEMDERLDGYPSSRVNEAGIRFYNNLIDELLSKGIEPYVTLFHWDLPQVLESDYKGFLNSRIVNDFRDYADLCFRKFGDRVKYWITVNEPWSFSTLGYAHGTFPPNRCSDRSKKDEDEDGVFLDSQKGQIGITLNTDWLEPFNERSKNDQAAAYRSIDFMFGWFMEPLHSGSYPDEMVKRVGKRLPTFSASESRMLIGSFDFIGLNYYTASYAADKHCLISARPSYLTDPCVNVSRVDRYNQGGNKPRDVIRRNYHRDHLKNLSLAIKRDDANVKGYFVWSFLDNFEWVEGYRVRFGIIYVNYEDGSLERLSKNSSNWFKKFLK</sequence>
<reference evidence="7 8" key="1">
    <citation type="submission" date="2019-09" db="EMBL/GenBank/DDBJ databases">
        <title>A chromosome-level genome assembly of the Chinese tupelo Nyssa sinensis.</title>
        <authorList>
            <person name="Yang X."/>
            <person name="Kang M."/>
            <person name="Yang Y."/>
            <person name="Xiong H."/>
            <person name="Wang M."/>
            <person name="Zhang Z."/>
            <person name="Wang Z."/>
            <person name="Wu H."/>
            <person name="Ma T."/>
            <person name="Liu J."/>
            <person name="Xi Z."/>
        </authorList>
    </citation>
    <scope>NUCLEOTIDE SEQUENCE [LARGE SCALE GENOMIC DNA]</scope>
    <source>
        <strain evidence="7">J267</strain>
        <tissue evidence="7">Leaf</tissue>
    </source>
</reference>
<dbReference type="InterPro" id="IPR017853">
    <property type="entry name" value="GH"/>
</dbReference>
<dbReference type="Pfam" id="PF00232">
    <property type="entry name" value="Glyco_hydro_1"/>
    <property type="match status" value="2"/>
</dbReference>
<evidence type="ECO:0000256" key="4">
    <source>
        <dbReference type="RuleBase" id="RU003690"/>
    </source>
</evidence>
<dbReference type="GO" id="GO:0005975">
    <property type="term" value="P:carbohydrate metabolic process"/>
    <property type="evidence" value="ECO:0007669"/>
    <property type="project" value="InterPro"/>
</dbReference>
<dbReference type="PANTHER" id="PTHR10353:SF137">
    <property type="entry name" value="MYROSINASE 3-RELATED"/>
    <property type="match status" value="1"/>
</dbReference>
<accession>A0A5J4ZP61</accession>
<name>A0A5J4ZP61_9ASTE</name>
<comment type="similarity">
    <text evidence="1 4">Belongs to the glycosyl hydrolase 1 family.</text>
</comment>
<dbReference type="PRINTS" id="PR00131">
    <property type="entry name" value="GLHYDRLASE1"/>
</dbReference>
<feature type="signal peptide" evidence="6">
    <location>
        <begin position="1"/>
        <end position="21"/>
    </location>
</feature>
<feature type="compositionally biased region" description="Acidic residues" evidence="5">
    <location>
        <begin position="24"/>
        <end position="50"/>
    </location>
</feature>
<keyword evidence="2" id="KW-0378">Hydrolase</keyword>
<dbReference type="PANTHER" id="PTHR10353">
    <property type="entry name" value="GLYCOSYL HYDROLASE"/>
    <property type="match status" value="1"/>
</dbReference>
<dbReference type="AlphaFoldDB" id="A0A5J4ZP61"/>
<evidence type="ECO:0000256" key="5">
    <source>
        <dbReference type="SAM" id="MobiDB-lite"/>
    </source>
</evidence>
<feature type="region of interest" description="Disordered" evidence="5">
    <location>
        <begin position="19"/>
        <end position="57"/>
    </location>
</feature>
<evidence type="ECO:0008006" key="9">
    <source>
        <dbReference type="Google" id="ProtNLM"/>
    </source>
</evidence>
<protein>
    <recommendedName>
        <fullName evidence="9">Beta-glucosidase</fullName>
    </recommendedName>
</protein>
<evidence type="ECO:0000256" key="2">
    <source>
        <dbReference type="ARBA" id="ARBA00022801"/>
    </source>
</evidence>
<evidence type="ECO:0000313" key="7">
    <source>
        <dbReference type="EMBL" id="KAA8520290.1"/>
    </source>
</evidence>
<dbReference type="SUPFAM" id="SSF51445">
    <property type="entry name" value="(Trans)glycosidases"/>
    <property type="match status" value="1"/>
</dbReference>
<proteinExistence type="inferred from homology"/>
<evidence type="ECO:0000313" key="8">
    <source>
        <dbReference type="Proteomes" id="UP000325577"/>
    </source>
</evidence>
<dbReference type="Proteomes" id="UP000325577">
    <property type="component" value="Linkage Group LG6"/>
</dbReference>
<organism evidence="7 8">
    <name type="scientific">Nyssa sinensis</name>
    <dbReference type="NCBI Taxonomy" id="561372"/>
    <lineage>
        <taxon>Eukaryota</taxon>
        <taxon>Viridiplantae</taxon>
        <taxon>Streptophyta</taxon>
        <taxon>Embryophyta</taxon>
        <taxon>Tracheophyta</taxon>
        <taxon>Spermatophyta</taxon>
        <taxon>Magnoliopsida</taxon>
        <taxon>eudicotyledons</taxon>
        <taxon>Gunneridae</taxon>
        <taxon>Pentapetalae</taxon>
        <taxon>asterids</taxon>
        <taxon>Cornales</taxon>
        <taxon>Nyssaceae</taxon>
        <taxon>Nyssa</taxon>
    </lineage>
</organism>
<keyword evidence="6" id="KW-0732">Signal</keyword>
<evidence type="ECO:0000256" key="3">
    <source>
        <dbReference type="ARBA" id="ARBA00023295"/>
    </source>
</evidence>
<evidence type="ECO:0000256" key="1">
    <source>
        <dbReference type="ARBA" id="ARBA00010838"/>
    </source>
</evidence>
<dbReference type="InterPro" id="IPR001360">
    <property type="entry name" value="Glyco_hydro_1"/>
</dbReference>
<dbReference type="EMBL" id="CM018049">
    <property type="protein sequence ID" value="KAA8520290.1"/>
    <property type="molecule type" value="Genomic_DNA"/>
</dbReference>
<dbReference type="OrthoDB" id="248923at2759"/>
<dbReference type="GO" id="GO:0008422">
    <property type="term" value="F:beta-glucosidase activity"/>
    <property type="evidence" value="ECO:0007669"/>
    <property type="project" value="TreeGrafter"/>
</dbReference>
<dbReference type="Gene3D" id="3.20.20.80">
    <property type="entry name" value="Glycosidases"/>
    <property type="match status" value="3"/>
</dbReference>
<keyword evidence="3" id="KW-0326">Glycosidase</keyword>
<feature type="chain" id="PRO_5023928685" description="Beta-glucosidase" evidence="6">
    <location>
        <begin position="22"/>
        <end position="437"/>
    </location>
</feature>
<gene>
    <name evidence="7" type="ORF">F0562_014547</name>
</gene>
<evidence type="ECO:0000256" key="6">
    <source>
        <dbReference type="SAM" id="SignalP"/>
    </source>
</evidence>
<keyword evidence="8" id="KW-1185">Reference proteome</keyword>